<keyword evidence="3" id="KW-1185">Reference proteome</keyword>
<dbReference type="PROSITE" id="PS51257">
    <property type="entry name" value="PROKAR_LIPOPROTEIN"/>
    <property type="match status" value="1"/>
</dbReference>
<dbReference type="EMBL" id="JAGGJA010000013">
    <property type="protein sequence ID" value="MCW9708417.1"/>
    <property type="molecule type" value="Genomic_DNA"/>
</dbReference>
<feature type="signal peptide" evidence="1">
    <location>
        <begin position="1"/>
        <end position="21"/>
    </location>
</feature>
<sequence>MRKYISNLPVLLLFFALIACSSGNEEPLGDKPTSSELTFEYDKVTPVDFPSLNIPGFEFPMDSTLLNQWIAEDDSINIYKHGWGIWAGLTAPTNQKVGEKTLLVYETWLTPEEMIDSLKNQPIKRSNRANLNKPNQFTHFVSTVNDSIHESVAYSPAASNYAIEEKIFLATTLLGYAEEGRNSIPDFPNDAITIKPVFKVLPVSSSGDQTKFAISVWPGPIDSLAGFPEKDWHSSVYIDITNQSNGNGSRAIYPDSNTPPAPTDSTTYNLNDFIHYKMNKEDAHYFNKEFSENASNRMTAKPGDVVILVGMHVTTKENKRWTWQTFWWAPDANKPLAPSSKTIADQRPMDALSRAASHYAMSTAYYMVNPQEPYSGENVTGTPNYAFNPYLESGFGPNVFNDKISVINTSAGNSISTSAGVRTNCMSCHAMATINPDSLGSGSNSGTPYVGDSYVSLSDTIFEGQLKLDFAWSIQGNIDTTGLKAYLEEN</sequence>
<proteinExistence type="predicted"/>
<name>A0ABT3PRC5_9BACT</name>
<dbReference type="RefSeq" id="WP_265767201.1">
    <property type="nucleotide sequence ID" value="NZ_JAGGJA010000013.1"/>
</dbReference>
<feature type="chain" id="PRO_5047136830" description="Cytochrome c domain-containing protein" evidence="1">
    <location>
        <begin position="22"/>
        <end position="490"/>
    </location>
</feature>
<evidence type="ECO:0008006" key="4">
    <source>
        <dbReference type="Google" id="ProtNLM"/>
    </source>
</evidence>
<organism evidence="2 3">
    <name type="scientific">Fodinibius salsisoli</name>
    <dbReference type="NCBI Taxonomy" id="2820877"/>
    <lineage>
        <taxon>Bacteria</taxon>
        <taxon>Pseudomonadati</taxon>
        <taxon>Balneolota</taxon>
        <taxon>Balneolia</taxon>
        <taxon>Balneolales</taxon>
        <taxon>Balneolaceae</taxon>
        <taxon>Fodinibius</taxon>
    </lineage>
</organism>
<protein>
    <recommendedName>
        <fullName evidence="4">Cytochrome c domain-containing protein</fullName>
    </recommendedName>
</protein>
<gene>
    <name evidence="2" type="ORF">J6I44_16265</name>
</gene>
<evidence type="ECO:0000256" key="1">
    <source>
        <dbReference type="SAM" id="SignalP"/>
    </source>
</evidence>
<comment type="caution">
    <text evidence="2">The sequence shown here is derived from an EMBL/GenBank/DDBJ whole genome shotgun (WGS) entry which is preliminary data.</text>
</comment>
<reference evidence="2 3" key="1">
    <citation type="submission" date="2021-03" db="EMBL/GenBank/DDBJ databases">
        <title>Aliifodinibius sp. nov., a new bacterium isolated from saline soil.</title>
        <authorList>
            <person name="Galisteo C."/>
            <person name="De La Haba R."/>
            <person name="Sanchez-Porro C."/>
            <person name="Ventosa A."/>
        </authorList>
    </citation>
    <scope>NUCLEOTIDE SEQUENCE [LARGE SCALE GENOMIC DNA]</scope>
    <source>
        <strain evidence="2 3">1BSP15-2V2</strain>
    </source>
</reference>
<dbReference type="Proteomes" id="UP001207918">
    <property type="component" value="Unassembled WGS sequence"/>
</dbReference>
<evidence type="ECO:0000313" key="3">
    <source>
        <dbReference type="Proteomes" id="UP001207918"/>
    </source>
</evidence>
<evidence type="ECO:0000313" key="2">
    <source>
        <dbReference type="EMBL" id="MCW9708417.1"/>
    </source>
</evidence>
<accession>A0ABT3PRC5</accession>
<keyword evidence="1" id="KW-0732">Signal</keyword>